<name>A0ABV5TKY7_9ACTN</name>
<feature type="compositionally biased region" description="Low complexity" evidence="1">
    <location>
        <begin position="734"/>
        <end position="748"/>
    </location>
</feature>
<feature type="compositionally biased region" description="Polar residues" evidence="1">
    <location>
        <begin position="46"/>
        <end position="56"/>
    </location>
</feature>
<feature type="compositionally biased region" description="Polar residues" evidence="1">
    <location>
        <begin position="304"/>
        <end position="318"/>
    </location>
</feature>
<feature type="compositionally biased region" description="Polar residues" evidence="1">
    <location>
        <begin position="242"/>
        <end position="258"/>
    </location>
</feature>
<feature type="compositionally biased region" description="Low complexity" evidence="1">
    <location>
        <begin position="546"/>
        <end position="555"/>
    </location>
</feature>
<feature type="compositionally biased region" description="Low complexity" evidence="1">
    <location>
        <begin position="498"/>
        <end position="517"/>
    </location>
</feature>
<protein>
    <submittedName>
        <fullName evidence="3">Uncharacterized protein</fullName>
    </submittedName>
</protein>
<feature type="compositionally biased region" description="Polar residues" evidence="1">
    <location>
        <begin position="345"/>
        <end position="381"/>
    </location>
</feature>
<evidence type="ECO:0000256" key="2">
    <source>
        <dbReference type="SAM" id="Phobius"/>
    </source>
</evidence>
<feature type="compositionally biased region" description="Polar residues" evidence="1">
    <location>
        <begin position="83"/>
        <end position="116"/>
    </location>
</feature>
<gene>
    <name evidence="3" type="ORF">ACFFRH_30195</name>
</gene>
<evidence type="ECO:0000256" key="1">
    <source>
        <dbReference type="SAM" id="MobiDB-lite"/>
    </source>
</evidence>
<feature type="compositionally biased region" description="Pro residues" evidence="1">
    <location>
        <begin position="529"/>
        <end position="545"/>
    </location>
</feature>
<evidence type="ECO:0000313" key="3">
    <source>
        <dbReference type="EMBL" id="MFB9679777.1"/>
    </source>
</evidence>
<feature type="compositionally biased region" description="Low complexity" evidence="1">
    <location>
        <begin position="12"/>
        <end position="25"/>
    </location>
</feature>
<keyword evidence="2" id="KW-0472">Membrane</keyword>
<feature type="compositionally biased region" description="Low complexity" evidence="1">
    <location>
        <begin position="150"/>
        <end position="169"/>
    </location>
</feature>
<feature type="compositionally biased region" description="Polar residues" evidence="1">
    <location>
        <begin position="205"/>
        <end position="223"/>
    </location>
</feature>
<feature type="compositionally biased region" description="Polar residues" evidence="1">
    <location>
        <begin position="182"/>
        <end position="197"/>
    </location>
</feature>
<feature type="compositionally biased region" description="Polar residues" evidence="1">
    <location>
        <begin position="390"/>
        <end position="413"/>
    </location>
</feature>
<feature type="compositionally biased region" description="Low complexity" evidence="1">
    <location>
        <begin position="276"/>
        <end position="290"/>
    </location>
</feature>
<feature type="compositionally biased region" description="Low complexity" evidence="1">
    <location>
        <begin position="479"/>
        <end position="488"/>
    </location>
</feature>
<reference evidence="3 4" key="1">
    <citation type="submission" date="2024-09" db="EMBL/GenBank/DDBJ databases">
        <authorList>
            <person name="Sun Q."/>
            <person name="Mori K."/>
        </authorList>
    </citation>
    <scope>NUCLEOTIDE SEQUENCE [LARGE SCALE GENOMIC DNA]</scope>
    <source>
        <strain evidence="3 4">JCM 3028</strain>
    </source>
</reference>
<feature type="compositionally biased region" description="Pro residues" evidence="1">
    <location>
        <begin position="453"/>
        <end position="467"/>
    </location>
</feature>
<keyword evidence="4" id="KW-1185">Reference proteome</keyword>
<feature type="transmembrane region" description="Helical" evidence="2">
    <location>
        <begin position="697"/>
        <end position="719"/>
    </location>
</feature>
<dbReference type="EMBL" id="JBHMBS010000018">
    <property type="protein sequence ID" value="MFB9679777.1"/>
    <property type="molecule type" value="Genomic_DNA"/>
</dbReference>
<feature type="region of interest" description="Disordered" evidence="1">
    <location>
        <begin position="1"/>
        <end position="566"/>
    </location>
</feature>
<evidence type="ECO:0000313" key="4">
    <source>
        <dbReference type="Proteomes" id="UP001589610"/>
    </source>
</evidence>
<feature type="region of interest" description="Disordered" evidence="1">
    <location>
        <begin position="728"/>
        <end position="754"/>
    </location>
</feature>
<dbReference type="RefSeq" id="WP_344750008.1">
    <property type="nucleotide sequence ID" value="NZ_BAAAWW010000214.1"/>
</dbReference>
<proteinExistence type="predicted"/>
<accession>A0ABV5TKY7</accession>
<comment type="caution">
    <text evidence="3">The sequence shown here is derived from an EMBL/GenBank/DDBJ whole genome shotgun (WGS) entry which is preliminary data.</text>
</comment>
<dbReference type="Proteomes" id="UP001589610">
    <property type="component" value="Unassembled WGS sequence"/>
</dbReference>
<keyword evidence="2" id="KW-0812">Transmembrane</keyword>
<feature type="region of interest" description="Disordered" evidence="1">
    <location>
        <begin position="579"/>
        <end position="669"/>
    </location>
</feature>
<feature type="compositionally biased region" description="Polar residues" evidence="1">
    <location>
        <begin position="1"/>
        <end position="11"/>
    </location>
</feature>
<feature type="compositionally biased region" description="Low complexity" evidence="1">
    <location>
        <begin position="612"/>
        <end position="621"/>
    </location>
</feature>
<sequence length="931" mass="93813">MASEQSSQSHLPSAWPEAAEPSPSWTNDPLGTGPRLPRPQDEPRSGNGSSWQTSPGAGQHPSASPADSPGGRPQSPPPHGDGHTQSPQADGWAQATSPQNNGWAQASTPRTDSWSEAFSPRNDGWAQASTPQGDGWAQASGPQGSGGTQTSGPQGSRAQGDGWAQASGPQGAGSQGDGWAQASGSQDADNSHQTSPGNGWPQPTPSQDGWAQAGTPSNDGRPSTTPPDDGRTRSPQADGWAQASNPRNDGWAQASNPQGDGWAQASGPQGSGGTQPSGPQNDGWAQTSGSQGPGSQGDGWAQASGPQDTGGSHQTSPGNGWPQPTPSQDGWAQASGPQAEGGHPSSPNNGWPQSTPSQDGDAQHTSTPQTGSSNGWAQATAPSGGGWPDTTPSNDGRTQSPQDNGWAQASSPQGDARRQGSGAAAGEAWQSSAPGHDAPAWPPAQTTENGGWPPSPPAENAPWPPAAPAGGGAWPPAPSSGNAGPAEAQTSAFSPSWASGDAPAAPFGGAHPGAAQGNAQGTPSGVAPGTPPFPGGSPDGGPPNSAPNGAPNGDGTENARRSYGVPDTPAMWALAANAAASNAPAPPGAPVHPGAGLPPSQAQPGRPGHPGQPGQPTHPGQPGHPGHPGQPAHPGQPGHHLSRDPSDPNKPFVTAGQISGPKTPPPERQQELWNTVFGDNYQAIEDEDELGERGRPVWIFALAGSAAIALLGAVLWAFLAGPLAGGEEIPSDPKPSAAATKKPAKPAAIGRLPRFTGDASPVAGTLTDQQAGITLARLGAPWRQDQRPGMPASYGFTTRQYLPAGTDSTGKTQFAQLMSGPLSPRLKSKYTSPENLAPVINAVASNGRNKFFPEGNTARKTAQQTLSVNGLPGQLAAYEITSGDSKTTMVVAAVSTGADLPSIVYMSVPDSKKELLPDINTVFKSIRAAGQ</sequence>
<feature type="compositionally biased region" description="Low complexity" evidence="1">
    <location>
        <begin position="627"/>
        <end position="639"/>
    </location>
</feature>
<feature type="compositionally biased region" description="Low complexity" evidence="1">
    <location>
        <begin position="591"/>
        <end position="606"/>
    </location>
</feature>
<keyword evidence="2" id="KW-1133">Transmembrane helix</keyword>
<organism evidence="3 4">
    <name type="scientific">Streptosporangium vulgare</name>
    <dbReference type="NCBI Taxonomy" id="46190"/>
    <lineage>
        <taxon>Bacteria</taxon>
        <taxon>Bacillati</taxon>
        <taxon>Actinomycetota</taxon>
        <taxon>Actinomycetes</taxon>
        <taxon>Streptosporangiales</taxon>
        <taxon>Streptosporangiaceae</taxon>
        <taxon>Streptosporangium</taxon>
    </lineage>
</organism>